<dbReference type="Proteomes" id="UP000095751">
    <property type="component" value="Unassembled WGS sequence"/>
</dbReference>
<feature type="compositionally biased region" description="Basic and acidic residues" evidence="1">
    <location>
        <begin position="328"/>
        <end position="342"/>
    </location>
</feature>
<feature type="chain" id="PRO_5009193631" evidence="3">
    <location>
        <begin position="26"/>
        <end position="486"/>
    </location>
</feature>
<dbReference type="KEGG" id="fcy:FRACYDRAFT_259170"/>
<reference evidence="4 5" key="1">
    <citation type="submission" date="2016-09" db="EMBL/GenBank/DDBJ databases">
        <title>Extensive genetic diversity and differential bi-allelic expression allows diatom success in the polar Southern Ocean.</title>
        <authorList>
            <consortium name="DOE Joint Genome Institute"/>
            <person name="Mock T."/>
            <person name="Otillar R.P."/>
            <person name="Strauss J."/>
            <person name="Dupont C."/>
            <person name="Frickenhaus S."/>
            <person name="Maumus F."/>
            <person name="Mcmullan M."/>
            <person name="Sanges R."/>
            <person name="Schmutz J."/>
            <person name="Toseland A."/>
            <person name="Valas R."/>
            <person name="Veluchamy A."/>
            <person name="Ward B.J."/>
            <person name="Allen A."/>
            <person name="Barry K."/>
            <person name="Falciatore A."/>
            <person name="Ferrante M."/>
            <person name="Fortunato A.E."/>
            <person name="Gloeckner G."/>
            <person name="Gruber A."/>
            <person name="Hipkin R."/>
            <person name="Janech M."/>
            <person name="Kroth P."/>
            <person name="Leese F."/>
            <person name="Lindquist E."/>
            <person name="Lyon B.R."/>
            <person name="Martin J."/>
            <person name="Mayer C."/>
            <person name="Parker M."/>
            <person name="Quesneville H."/>
            <person name="Raymond J."/>
            <person name="Uhlig C."/>
            <person name="Valentin K.U."/>
            <person name="Worden A.Z."/>
            <person name="Armbrust E.V."/>
            <person name="Bowler C."/>
            <person name="Green B."/>
            <person name="Moulton V."/>
            <person name="Van Oosterhout C."/>
            <person name="Grigoriev I."/>
        </authorList>
    </citation>
    <scope>NUCLEOTIDE SEQUENCE [LARGE SCALE GENOMIC DNA]</scope>
    <source>
        <strain evidence="4 5">CCMP1102</strain>
    </source>
</reference>
<feature type="transmembrane region" description="Helical" evidence="2">
    <location>
        <begin position="206"/>
        <end position="233"/>
    </location>
</feature>
<protein>
    <submittedName>
        <fullName evidence="4">Uncharacterized protein</fullName>
    </submittedName>
</protein>
<evidence type="ECO:0000313" key="5">
    <source>
        <dbReference type="Proteomes" id="UP000095751"/>
    </source>
</evidence>
<dbReference type="OrthoDB" id="10625293at2759"/>
<keyword evidence="2" id="KW-0812">Transmembrane</keyword>
<keyword evidence="2" id="KW-1133">Transmembrane helix</keyword>
<accession>A0A1E7FX28</accession>
<evidence type="ECO:0000313" key="4">
    <source>
        <dbReference type="EMBL" id="OEU22697.1"/>
    </source>
</evidence>
<dbReference type="InParanoid" id="A0A1E7FX28"/>
<dbReference type="AlphaFoldDB" id="A0A1E7FX28"/>
<evidence type="ECO:0000256" key="3">
    <source>
        <dbReference type="SAM" id="SignalP"/>
    </source>
</evidence>
<evidence type="ECO:0000256" key="2">
    <source>
        <dbReference type="SAM" id="Phobius"/>
    </source>
</evidence>
<feature type="signal peptide" evidence="3">
    <location>
        <begin position="1"/>
        <end position="25"/>
    </location>
</feature>
<sequence length="486" mass="54616">MMISQTMKFVLTFLSAYSFAAVSSASSYTSDPLSSYEKVRVYRCDEENQRITAVIAEPLESLEDGLPIRLCFESSPQASFNDVSILKVDEFVFTKKRTPGDLAAAGPTRQIPAIIRQKTVDHGVVVSKDVSTLSCEPGADICVFETTLTGYFFLTEGTIRGKGKVLMQRGNEGGRRQLQHIDTFEDIILDLDFVGEFEKMPPKQGIMIGIIVTVAILMCCCCAIFACCGLRICCFKNRGEKRKDIDDEYDDYNYDDDYDIDDMEAAPVVMVDRISKNSKRSRKSKIDDFSTDEDEEISETHSLDEDEFWVDNGSEDYDDVTNSLEEGNFDRKEGNYNKEKASTKTKAAVKISKKNSRSITEKTIEKEGNFDGEEDYAKTKVVRKSAPPKSPRKKTVIKAGNLDKKEDNAKTKVVTKSAAPKSPKKKKTSTKTENSDRNKDNAETKIVRKKKKSRPITEKKHRESSIGEEELIFQKDSSVGEKVIIL</sequence>
<gene>
    <name evidence="4" type="ORF">FRACYDRAFT_259170</name>
</gene>
<feature type="compositionally biased region" description="Basic and acidic residues" evidence="1">
    <location>
        <begin position="433"/>
        <end position="446"/>
    </location>
</feature>
<feature type="region of interest" description="Disordered" evidence="1">
    <location>
        <begin position="284"/>
        <end position="305"/>
    </location>
</feature>
<dbReference type="EMBL" id="KV784353">
    <property type="protein sequence ID" value="OEU22697.1"/>
    <property type="molecule type" value="Genomic_DNA"/>
</dbReference>
<keyword evidence="2" id="KW-0472">Membrane</keyword>
<evidence type="ECO:0000256" key="1">
    <source>
        <dbReference type="SAM" id="MobiDB-lite"/>
    </source>
</evidence>
<organism evidence="4 5">
    <name type="scientific">Fragilariopsis cylindrus CCMP1102</name>
    <dbReference type="NCBI Taxonomy" id="635003"/>
    <lineage>
        <taxon>Eukaryota</taxon>
        <taxon>Sar</taxon>
        <taxon>Stramenopiles</taxon>
        <taxon>Ochrophyta</taxon>
        <taxon>Bacillariophyta</taxon>
        <taxon>Bacillariophyceae</taxon>
        <taxon>Bacillariophycidae</taxon>
        <taxon>Bacillariales</taxon>
        <taxon>Bacillariaceae</taxon>
        <taxon>Fragilariopsis</taxon>
    </lineage>
</organism>
<feature type="compositionally biased region" description="Basic and acidic residues" evidence="1">
    <location>
        <begin position="401"/>
        <end position="410"/>
    </location>
</feature>
<keyword evidence="3" id="KW-0732">Signal</keyword>
<keyword evidence="5" id="KW-1185">Reference proteome</keyword>
<feature type="compositionally biased region" description="Basic and acidic residues" evidence="1">
    <location>
        <begin position="455"/>
        <end position="465"/>
    </location>
</feature>
<feature type="compositionally biased region" description="Basic and acidic residues" evidence="1">
    <location>
        <begin position="359"/>
        <end position="369"/>
    </location>
</feature>
<name>A0A1E7FX28_9STRA</name>
<proteinExistence type="predicted"/>
<feature type="region of interest" description="Disordered" evidence="1">
    <location>
        <begin position="320"/>
        <end position="471"/>
    </location>
</feature>